<name>A0A3E1NQK1_9BACT</name>
<dbReference type="AlphaFoldDB" id="A0A3E1NQK1"/>
<accession>A0A3E1NQK1</accession>
<dbReference type="Pfam" id="PF00176">
    <property type="entry name" value="SNF2-rel_dom"/>
    <property type="match status" value="1"/>
</dbReference>
<dbReference type="CDD" id="cd18793">
    <property type="entry name" value="SF2_C_SNF"/>
    <property type="match status" value="1"/>
</dbReference>
<keyword evidence="5" id="KW-1185">Reference proteome</keyword>
<dbReference type="SUPFAM" id="SSF52540">
    <property type="entry name" value="P-loop containing nucleoside triphosphate hydrolases"/>
    <property type="match status" value="2"/>
</dbReference>
<dbReference type="GO" id="GO:0016787">
    <property type="term" value="F:hydrolase activity"/>
    <property type="evidence" value="ECO:0007669"/>
    <property type="project" value="UniProtKB-KW"/>
</dbReference>
<organism evidence="4 5">
    <name type="scientific">Deminuibacter soli</name>
    <dbReference type="NCBI Taxonomy" id="2291815"/>
    <lineage>
        <taxon>Bacteria</taxon>
        <taxon>Pseudomonadati</taxon>
        <taxon>Bacteroidota</taxon>
        <taxon>Chitinophagia</taxon>
        <taxon>Chitinophagales</taxon>
        <taxon>Chitinophagaceae</taxon>
        <taxon>Deminuibacter</taxon>
    </lineage>
</organism>
<keyword evidence="4" id="KW-0347">Helicase</keyword>
<dbReference type="GO" id="GO:0004386">
    <property type="term" value="F:helicase activity"/>
    <property type="evidence" value="ECO:0007669"/>
    <property type="project" value="UniProtKB-KW"/>
</dbReference>
<dbReference type="Proteomes" id="UP000261284">
    <property type="component" value="Unassembled WGS sequence"/>
</dbReference>
<dbReference type="InterPro" id="IPR050496">
    <property type="entry name" value="SNF2_RAD54_helicase_repair"/>
</dbReference>
<dbReference type="CDD" id="cd18012">
    <property type="entry name" value="DEXQc_arch_SWI2_SNF2"/>
    <property type="match status" value="1"/>
</dbReference>
<comment type="caution">
    <text evidence="4">The sequence shown here is derived from an EMBL/GenBank/DDBJ whole genome shotgun (WGS) entry which is preliminary data.</text>
</comment>
<feature type="domain" description="Helicase ATP-binding" evidence="2">
    <location>
        <begin position="532"/>
        <end position="691"/>
    </location>
</feature>
<dbReference type="SMART" id="SM00487">
    <property type="entry name" value="DEXDc"/>
    <property type="match status" value="1"/>
</dbReference>
<reference evidence="4 5" key="1">
    <citation type="submission" date="2018-08" db="EMBL/GenBank/DDBJ databases">
        <title>Chitinophagaceae sp. K23C18032701, a novel bacterium isolated from forest soil.</title>
        <authorList>
            <person name="Wang C."/>
        </authorList>
    </citation>
    <scope>NUCLEOTIDE SEQUENCE [LARGE SCALE GENOMIC DNA]</scope>
    <source>
        <strain evidence="4 5">K23C18032701</strain>
    </source>
</reference>
<evidence type="ECO:0000313" key="5">
    <source>
        <dbReference type="Proteomes" id="UP000261284"/>
    </source>
</evidence>
<feature type="domain" description="Helicase C-terminal" evidence="3">
    <location>
        <begin position="815"/>
        <end position="972"/>
    </location>
</feature>
<dbReference type="InterPro" id="IPR001650">
    <property type="entry name" value="Helicase_C-like"/>
</dbReference>
<evidence type="ECO:0000259" key="2">
    <source>
        <dbReference type="PROSITE" id="PS51192"/>
    </source>
</evidence>
<dbReference type="Gene3D" id="3.40.50.300">
    <property type="entry name" value="P-loop containing nucleotide triphosphate hydrolases"/>
    <property type="match status" value="1"/>
</dbReference>
<dbReference type="RefSeq" id="WP_116845962.1">
    <property type="nucleotide sequence ID" value="NZ_QTJU01000001.1"/>
</dbReference>
<keyword evidence="1" id="KW-0378">Hydrolase</keyword>
<dbReference type="InterPro" id="IPR027417">
    <property type="entry name" value="P-loop_NTPase"/>
</dbReference>
<dbReference type="Pfam" id="PF00271">
    <property type="entry name" value="Helicase_C"/>
    <property type="match status" value="1"/>
</dbReference>
<gene>
    <name evidence="4" type="ORF">DXN05_04340</name>
</gene>
<evidence type="ECO:0000313" key="4">
    <source>
        <dbReference type="EMBL" id="RFM30206.1"/>
    </source>
</evidence>
<dbReference type="OrthoDB" id="9760715at2"/>
<dbReference type="SMART" id="SM00490">
    <property type="entry name" value="HELICc"/>
    <property type="match status" value="1"/>
</dbReference>
<keyword evidence="4" id="KW-0547">Nucleotide-binding</keyword>
<evidence type="ECO:0000256" key="1">
    <source>
        <dbReference type="ARBA" id="ARBA00022801"/>
    </source>
</evidence>
<keyword evidence="4" id="KW-0067">ATP-binding</keyword>
<sequence>MQDPEQKKSKKTIILPAVTTDKGSSKSKKKTTHGLLIDLSKKQQGAFKIAGLLVAELNGSRDYKTFPLVNEISLFDFKSMPVELYRIIYALTADQINAQKNWLTDQYREKMPEGFTEEAYVQKGIQTYLYNIFQQLRPFAGILKWYYQVADDLLPSNMVIKPAAISNFSPAVAFELLRTYNGVLRMQTLIRINNHPFLATDFKRYGFLLQSKNEFFILSLKDAQTMDHFPNGYIDVAAGKEKSFIADTITPLAQQYTVNQDILMQEETIDVLPQPRVYFSELNGSFLMISIRWQYGEFEIEDNADTRTTIVSNQTRFAIQRYSAVEEEARSYIRSLHPKFAQQRNDYFYLSFSEAEKNQWFVKFYRKLIDRNIPVYGMNQMQHFRYNTHVPVIKVEHKGNGIDWFDLYVEISYGDQQIAIADLQKALLNRQPYLLLKDGTLGMIPEEWQHKLGLLLKIGHLQNNSQLRLSKLHWTLAQDLQDGDKLVQQIITPDYISKWEQLQQNGHNLFKVPATLNASLRDYQKAGFEWMCLLDEMQWGGCLADDMGLGKTLQTISFLHYQTEKYPADTHLVICPTSLMYNWQTELQKFSPHLSYRIYHGPSRSFNVSEFENTQIIITSYGTVRSDLEQLAAFKFGYIVCDESQIIKNAGSQVAKAVLQLQSRNRLVLSGTPIQNNTFDLYTQMHFINPGLLGNKEFFRSEFALPIDKFGDKEAAAKLRKMIYPFMLRRTKEQVAKDLPPKTEITLWCEMEEEQRQVYDEYKNHYRSSLLERIEKEGIGSSSVYILEGLTRLRQICNAPQLVKNATHSATESVKLKALMEEIRENMGTHKALVFSQFTGMLQLIADEMTKEGISYFYLDGSTKAEERQVLVNRFQQEADVQVFLISLKAGGVGLTLTAADYVYLVDPWWNPAAEQQAIDRAHRIGQQQKVFAYKMICRDSVEEKILALQQRKKALAADLISEESGFVKSLSTEDIAFLFS</sequence>
<protein>
    <submittedName>
        <fullName evidence="4">ATP-dependent helicase</fullName>
    </submittedName>
</protein>
<dbReference type="InterPro" id="IPR014001">
    <property type="entry name" value="Helicase_ATP-bd"/>
</dbReference>
<dbReference type="InterPro" id="IPR000330">
    <property type="entry name" value="SNF2_N"/>
</dbReference>
<evidence type="ECO:0000259" key="3">
    <source>
        <dbReference type="PROSITE" id="PS51194"/>
    </source>
</evidence>
<dbReference type="PANTHER" id="PTHR45629:SF7">
    <property type="entry name" value="DNA EXCISION REPAIR PROTEIN ERCC-6-RELATED"/>
    <property type="match status" value="1"/>
</dbReference>
<dbReference type="PANTHER" id="PTHR45629">
    <property type="entry name" value="SNF2/RAD54 FAMILY MEMBER"/>
    <property type="match status" value="1"/>
</dbReference>
<dbReference type="PROSITE" id="PS51192">
    <property type="entry name" value="HELICASE_ATP_BIND_1"/>
    <property type="match status" value="1"/>
</dbReference>
<dbReference type="Gene3D" id="3.40.50.10810">
    <property type="entry name" value="Tandem AAA-ATPase domain"/>
    <property type="match status" value="1"/>
</dbReference>
<dbReference type="GO" id="GO:0005524">
    <property type="term" value="F:ATP binding"/>
    <property type="evidence" value="ECO:0007669"/>
    <property type="project" value="InterPro"/>
</dbReference>
<dbReference type="InterPro" id="IPR049730">
    <property type="entry name" value="SNF2/RAD54-like_C"/>
</dbReference>
<dbReference type="InterPro" id="IPR038718">
    <property type="entry name" value="SNF2-like_sf"/>
</dbReference>
<dbReference type="EMBL" id="QTJU01000001">
    <property type="protein sequence ID" value="RFM30206.1"/>
    <property type="molecule type" value="Genomic_DNA"/>
</dbReference>
<dbReference type="PROSITE" id="PS51194">
    <property type="entry name" value="HELICASE_CTER"/>
    <property type="match status" value="1"/>
</dbReference>
<proteinExistence type="predicted"/>